<organism evidence="1">
    <name type="scientific">Leptolyngbya boryana CZ1</name>
    <dbReference type="NCBI Taxonomy" id="3060204"/>
    <lineage>
        <taxon>Bacteria</taxon>
        <taxon>Bacillati</taxon>
        <taxon>Cyanobacteriota</taxon>
        <taxon>Cyanophyceae</taxon>
        <taxon>Leptolyngbyales</taxon>
        <taxon>Leptolyngbyaceae</taxon>
        <taxon>Leptolyngbya group</taxon>
        <taxon>Leptolyngbya</taxon>
    </lineage>
</organism>
<dbReference type="InterPro" id="IPR007460">
    <property type="entry name" value="BrnT_toxin"/>
</dbReference>
<dbReference type="InterPro" id="IPR038573">
    <property type="entry name" value="BrnT_sf"/>
</dbReference>
<protein>
    <submittedName>
        <fullName evidence="1">BrnT family toxin</fullName>
    </submittedName>
</protein>
<gene>
    <name evidence="1" type="ORF">Q2T42_21315</name>
</gene>
<accession>A0AA97ANT1</accession>
<dbReference type="Gene3D" id="3.10.450.530">
    <property type="entry name" value="Ribonuclease toxin, BrnT, of type II toxin-antitoxin system"/>
    <property type="match status" value="1"/>
</dbReference>
<reference evidence="1" key="1">
    <citation type="journal article" date="2023" name="Plants (Basel)">
        <title>Genomic Analysis of Leptolyngbya boryana CZ1 Reveals Efficient Carbon Fixation Modules.</title>
        <authorList>
            <person name="Bai X."/>
            <person name="Wang H."/>
            <person name="Cheng W."/>
            <person name="Wang J."/>
            <person name="Ma M."/>
            <person name="Hu H."/>
            <person name="Song Z."/>
            <person name="Ma H."/>
            <person name="Fan Y."/>
            <person name="Du C."/>
            <person name="Xu J."/>
        </authorList>
    </citation>
    <scope>NUCLEOTIDE SEQUENCE</scope>
    <source>
        <strain evidence="1">CZ1</strain>
    </source>
</reference>
<dbReference type="Pfam" id="PF04365">
    <property type="entry name" value="BrnT_toxin"/>
    <property type="match status" value="1"/>
</dbReference>
<dbReference type="EMBL" id="CP130144">
    <property type="protein sequence ID" value="WNZ44349.1"/>
    <property type="molecule type" value="Genomic_DNA"/>
</dbReference>
<proteinExistence type="predicted"/>
<name>A0AA97ANT1_LEPBY</name>
<dbReference type="AlphaFoldDB" id="A0AA97ANT1"/>
<reference evidence="1" key="2">
    <citation type="submission" date="2023-07" db="EMBL/GenBank/DDBJ databases">
        <authorList>
            <person name="Bai X.-H."/>
            <person name="Wang H.-H."/>
            <person name="Wang J."/>
            <person name="Ma M.-Y."/>
            <person name="Hu H.-H."/>
            <person name="Song Z.-L."/>
            <person name="Ma H.-G."/>
            <person name="Fan Y."/>
            <person name="Du C.-Y."/>
            <person name="Xu J.-C."/>
        </authorList>
    </citation>
    <scope>NUCLEOTIDE SEQUENCE</scope>
    <source>
        <strain evidence="1">CZ1</strain>
    </source>
</reference>
<sequence>MIFEWDERKARSNEEKHGVSFDEAETVFYDPNARLLYDAEHSSDEDRYILLGMSETQMLLVVCHVYQDDEETIRIFSARRATKREQQQYRSFL</sequence>
<dbReference type="RefSeq" id="WP_287456371.1">
    <property type="nucleotide sequence ID" value="NZ_CP130144.1"/>
</dbReference>
<evidence type="ECO:0000313" key="1">
    <source>
        <dbReference type="EMBL" id="WNZ44349.1"/>
    </source>
</evidence>